<keyword evidence="2" id="KW-1185">Reference proteome</keyword>
<sequence length="118" mass="12948">MDGEAEQHAVQLARYSLHLHTKRTWRCFLNFALTPPRLVYCPSDVSMRNRGTPHSTRNNRPMICPATARRNSALLAHWPLACRPSSVGNFSLSLFSSGSAGCGGRWSAIAGSGRDAHL</sequence>
<dbReference type="OrthoDB" id="6581954at2759"/>
<proteinExistence type="predicted"/>
<name>A0A4Z2GBM4_9TELE</name>
<accession>A0A4Z2GBM4</accession>
<organism evidence="1 2">
    <name type="scientific">Liparis tanakae</name>
    <name type="common">Tanaka's snailfish</name>
    <dbReference type="NCBI Taxonomy" id="230148"/>
    <lineage>
        <taxon>Eukaryota</taxon>
        <taxon>Metazoa</taxon>
        <taxon>Chordata</taxon>
        <taxon>Craniata</taxon>
        <taxon>Vertebrata</taxon>
        <taxon>Euteleostomi</taxon>
        <taxon>Actinopterygii</taxon>
        <taxon>Neopterygii</taxon>
        <taxon>Teleostei</taxon>
        <taxon>Neoteleostei</taxon>
        <taxon>Acanthomorphata</taxon>
        <taxon>Eupercaria</taxon>
        <taxon>Perciformes</taxon>
        <taxon>Cottioidei</taxon>
        <taxon>Cottales</taxon>
        <taxon>Liparidae</taxon>
        <taxon>Liparis</taxon>
    </lineage>
</organism>
<gene>
    <name evidence="1" type="ORF">EYF80_039163</name>
</gene>
<comment type="caution">
    <text evidence="1">The sequence shown here is derived from an EMBL/GenBank/DDBJ whole genome shotgun (WGS) entry which is preliminary data.</text>
</comment>
<reference evidence="1 2" key="1">
    <citation type="submission" date="2019-03" db="EMBL/GenBank/DDBJ databases">
        <title>First draft genome of Liparis tanakae, snailfish: a comprehensive survey of snailfish specific genes.</title>
        <authorList>
            <person name="Kim W."/>
            <person name="Song I."/>
            <person name="Jeong J.-H."/>
            <person name="Kim D."/>
            <person name="Kim S."/>
            <person name="Ryu S."/>
            <person name="Song J.Y."/>
            <person name="Lee S.K."/>
        </authorList>
    </citation>
    <scope>NUCLEOTIDE SEQUENCE [LARGE SCALE GENOMIC DNA]</scope>
    <source>
        <tissue evidence="1">Muscle</tissue>
    </source>
</reference>
<dbReference type="EMBL" id="SRLO01000610">
    <property type="protein sequence ID" value="TNN50650.1"/>
    <property type="molecule type" value="Genomic_DNA"/>
</dbReference>
<evidence type="ECO:0000313" key="1">
    <source>
        <dbReference type="EMBL" id="TNN50650.1"/>
    </source>
</evidence>
<protein>
    <submittedName>
        <fullName evidence="1">Uncharacterized protein</fullName>
    </submittedName>
</protein>
<dbReference type="Proteomes" id="UP000314294">
    <property type="component" value="Unassembled WGS sequence"/>
</dbReference>
<evidence type="ECO:0000313" key="2">
    <source>
        <dbReference type="Proteomes" id="UP000314294"/>
    </source>
</evidence>
<dbReference type="AlphaFoldDB" id="A0A4Z2GBM4"/>